<dbReference type="Pfam" id="PF00176">
    <property type="entry name" value="SNF2-rel_dom"/>
    <property type="match status" value="1"/>
</dbReference>
<evidence type="ECO:0000256" key="10">
    <source>
        <dbReference type="ARBA" id="ARBA00023163"/>
    </source>
</evidence>
<comment type="catalytic activity">
    <reaction evidence="12">
        <text>ATP + H2O = ADP + phosphate + H(+)</text>
        <dbReference type="Rhea" id="RHEA:13065"/>
        <dbReference type="ChEBI" id="CHEBI:15377"/>
        <dbReference type="ChEBI" id="CHEBI:15378"/>
        <dbReference type="ChEBI" id="CHEBI:30616"/>
        <dbReference type="ChEBI" id="CHEBI:43474"/>
        <dbReference type="ChEBI" id="CHEBI:456216"/>
    </reaction>
</comment>
<dbReference type="InterPro" id="IPR049730">
    <property type="entry name" value="SNF2/RAD54-like_C"/>
</dbReference>
<feature type="region of interest" description="Disordered" evidence="14">
    <location>
        <begin position="1018"/>
        <end position="1056"/>
    </location>
</feature>
<dbReference type="Gene3D" id="3.40.50.10810">
    <property type="entry name" value="Tandem AAA-ATPase domain"/>
    <property type="match status" value="1"/>
</dbReference>
<dbReference type="SMART" id="SM00592">
    <property type="entry name" value="BRK"/>
    <property type="match status" value="2"/>
</dbReference>
<evidence type="ECO:0000256" key="14">
    <source>
        <dbReference type="SAM" id="MobiDB-lite"/>
    </source>
</evidence>
<dbReference type="Gene3D" id="3.40.5.120">
    <property type="match status" value="2"/>
</dbReference>
<feature type="region of interest" description="Disordered" evidence="14">
    <location>
        <begin position="115"/>
        <end position="136"/>
    </location>
</feature>
<dbReference type="InterPro" id="IPR000330">
    <property type="entry name" value="SNF2_N"/>
</dbReference>
<dbReference type="FunCoup" id="C3XU14">
    <property type="interactions" value="109"/>
</dbReference>
<evidence type="ECO:0000256" key="1">
    <source>
        <dbReference type="ARBA" id="ARBA00004123"/>
    </source>
</evidence>
<keyword evidence="6" id="KW-0067">ATP-binding</keyword>
<accession>C3XU14</accession>
<dbReference type="GO" id="GO:0006325">
    <property type="term" value="P:chromatin organization"/>
    <property type="evidence" value="ECO:0007669"/>
    <property type="project" value="UniProtKB-KW"/>
</dbReference>
<feature type="region of interest" description="Disordered" evidence="14">
    <location>
        <begin position="1590"/>
        <end position="1617"/>
    </location>
</feature>
<comment type="subcellular location">
    <subcellularLocation>
        <location evidence="1">Nucleus</location>
    </subcellularLocation>
</comment>
<comment type="similarity">
    <text evidence="2">Belongs to the SNF2/RAD54 helicase family.</text>
</comment>
<feature type="compositionally biased region" description="Basic and acidic residues" evidence="14">
    <location>
        <begin position="1430"/>
        <end position="1456"/>
    </location>
</feature>
<feature type="domain" description="Helicase ATP-binding" evidence="16">
    <location>
        <begin position="158"/>
        <end position="332"/>
    </location>
</feature>
<keyword evidence="8" id="KW-0805">Transcription regulation</keyword>
<dbReference type="InterPro" id="IPR051493">
    <property type="entry name" value="CHD"/>
</dbReference>
<keyword evidence="4" id="KW-0547">Nucleotide-binding</keyword>
<feature type="domain" description="Helicase C-terminal" evidence="17">
    <location>
        <begin position="472"/>
        <end position="642"/>
    </location>
</feature>
<dbReference type="Pfam" id="PF23078">
    <property type="entry name" value="HTH_CHD6-9"/>
    <property type="match status" value="1"/>
</dbReference>
<evidence type="ECO:0000259" key="16">
    <source>
        <dbReference type="PROSITE" id="PS51192"/>
    </source>
</evidence>
<feature type="non-terminal residue" evidence="18">
    <location>
        <position position="1849"/>
    </location>
</feature>
<dbReference type="PANTHER" id="PTHR46850:SF1">
    <property type="entry name" value="CHROMODOMAIN-HELICASE-DNA-BINDING PROTEIN 9"/>
    <property type="match status" value="1"/>
</dbReference>
<evidence type="ECO:0008006" key="19">
    <source>
        <dbReference type="Google" id="ProtNLM"/>
    </source>
</evidence>
<dbReference type="CDD" id="cd17995">
    <property type="entry name" value="DEXHc_CHD6_7_8_9"/>
    <property type="match status" value="1"/>
</dbReference>
<dbReference type="GO" id="GO:0016787">
    <property type="term" value="F:hydrolase activity"/>
    <property type="evidence" value="ECO:0007669"/>
    <property type="project" value="UniProtKB-KW"/>
</dbReference>
<proteinExistence type="inferred from homology"/>
<evidence type="ECO:0000259" key="17">
    <source>
        <dbReference type="PROSITE" id="PS51194"/>
    </source>
</evidence>
<keyword evidence="3" id="KW-0677">Repeat</keyword>
<evidence type="ECO:0000256" key="6">
    <source>
        <dbReference type="ARBA" id="ARBA00022840"/>
    </source>
</evidence>
<keyword evidence="11" id="KW-0539">Nucleus</keyword>
<dbReference type="SMART" id="SM00487">
    <property type="entry name" value="DEXDc"/>
    <property type="match status" value="1"/>
</dbReference>
<dbReference type="InterPro" id="IPR023780">
    <property type="entry name" value="Chromo_domain"/>
</dbReference>
<feature type="compositionally biased region" description="Acidic residues" evidence="14">
    <location>
        <begin position="752"/>
        <end position="764"/>
    </location>
</feature>
<dbReference type="InterPro" id="IPR016197">
    <property type="entry name" value="Chromo-like_dom_sf"/>
</dbReference>
<feature type="region of interest" description="Disordered" evidence="14">
    <location>
        <begin position="1519"/>
        <end position="1539"/>
    </location>
</feature>
<feature type="non-terminal residue" evidence="18">
    <location>
        <position position="1"/>
    </location>
</feature>
<feature type="region of interest" description="Disordered" evidence="14">
    <location>
        <begin position="752"/>
        <end position="789"/>
    </location>
</feature>
<evidence type="ECO:0000256" key="8">
    <source>
        <dbReference type="ARBA" id="ARBA00023015"/>
    </source>
</evidence>
<evidence type="ECO:0000256" key="2">
    <source>
        <dbReference type="ARBA" id="ARBA00007025"/>
    </source>
</evidence>
<reference evidence="18" key="1">
    <citation type="journal article" date="2008" name="Nature">
        <title>The amphioxus genome and the evolution of the chordate karyotype.</title>
        <authorList>
            <consortium name="US DOE Joint Genome Institute (JGI-PGF)"/>
            <person name="Putnam N.H."/>
            <person name="Butts T."/>
            <person name="Ferrier D.E.K."/>
            <person name="Furlong R.F."/>
            <person name="Hellsten U."/>
            <person name="Kawashima T."/>
            <person name="Robinson-Rechavi M."/>
            <person name="Shoguchi E."/>
            <person name="Terry A."/>
            <person name="Yu J.-K."/>
            <person name="Benito-Gutierrez E.L."/>
            <person name="Dubchak I."/>
            <person name="Garcia-Fernandez J."/>
            <person name="Gibson-Brown J.J."/>
            <person name="Grigoriev I.V."/>
            <person name="Horton A.C."/>
            <person name="de Jong P.J."/>
            <person name="Jurka J."/>
            <person name="Kapitonov V.V."/>
            <person name="Kohara Y."/>
            <person name="Kuroki Y."/>
            <person name="Lindquist E."/>
            <person name="Lucas S."/>
            <person name="Osoegawa K."/>
            <person name="Pennacchio L.A."/>
            <person name="Salamov A.A."/>
            <person name="Satou Y."/>
            <person name="Sauka-Spengler T."/>
            <person name="Schmutz J."/>
            <person name="Shin-I T."/>
            <person name="Toyoda A."/>
            <person name="Bronner-Fraser M."/>
            <person name="Fujiyama A."/>
            <person name="Holland L.Z."/>
            <person name="Holland P.W.H."/>
            <person name="Satoh N."/>
            <person name="Rokhsar D.S."/>
        </authorList>
    </citation>
    <scope>NUCLEOTIDE SEQUENCE [LARGE SCALE GENOMIC DNA]</scope>
    <source>
        <strain evidence="18">S238N-H82</strain>
        <tissue evidence="18">Testes</tissue>
    </source>
</reference>
<feature type="coiled-coil region" evidence="13">
    <location>
        <begin position="1103"/>
        <end position="1143"/>
    </location>
</feature>
<evidence type="ECO:0000256" key="5">
    <source>
        <dbReference type="ARBA" id="ARBA00022801"/>
    </source>
</evidence>
<feature type="region of interest" description="Disordered" evidence="14">
    <location>
        <begin position="1414"/>
        <end position="1462"/>
    </location>
</feature>
<dbReference type="CDD" id="cd18668">
    <property type="entry name" value="CD1_tandem_CHD5-9_like"/>
    <property type="match status" value="1"/>
</dbReference>
<keyword evidence="5" id="KW-0378">Hydrolase</keyword>
<dbReference type="SUPFAM" id="SSF160481">
    <property type="entry name" value="BRK domain-like"/>
    <property type="match status" value="2"/>
</dbReference>
<dbReference type="PROSITE" id="PS51194">
    <property type="entry name" value="HELICASE_CTER"/>
    <property type="match status" value="1"/>
</dbReference>
<dbReference type="Pfam" id="PF00271">
    <property type="entry name" value="Helicase_C"/>
    <property type="match status" value="1"/>
</dbReference>
<dbReference type="SUPFAM" id="SSF52540">
    <property type="entry name" value="P-loop containing nucleoside triphosphate hydrolases"/>
    <property type="match status" value="2"/>
</dbReference>
<dbReference type="eggNOG" id="KOG0384">
    <property type="taxonomic scope" value="Eukaryota"/>
</dbReference>
<dbReference type="InterPro" id="IPR038718">
    <property type="entry name" value="SNF2-like_sf"/>
</dbReference>
<dbReference type="SMART" id="SM00490">
    <property type="entry name" value="HELICc"/>
    <property type="match status" value="1"/>
</dbReference>
<dbReference type="Gene3D" id="1.10.10.60">
    <property type="entry name" value="Homeodomain-like"/>
    <property type="match status" value="2"/>
</dbReference>
<dbReference type="GO" id="GO:0005524">
    <property type="term" value="F:ATP binding"/>
    <property type="evidence" value="ECO:0007669"/>
    <property type="project" value="UniProtKB-KW"/>
</dbReference>
<dbReference type="CDD" id="cd18663">
    <property type="entry name" value="CD2_tandem_CHD5-9_like"/>
    <property type="match status" value="1"/>
</dbReference>
<dbReference type="Pfam" id="PF07533">
    <property type="entry name" value="BRK"/>
    <property type="match status" value="2"/>
</dbReference>
<evidence type="ECO:0000256" key="9">
    <source>
        <dbReference type="ARBA" id="ARBA00023125"/>
    </source>
</evidence>
<dbReference type="InterPro" id="IPR000953">
    <property type="entry name" value="Chromo/chromo_shadow_dom"/>
</dbReference>
<dbReference type="Gene3D" id="2.40.50.40">
    <property type="match status" value="2"/>
</dbReference>
<dbReference type="STRING" id="7739.C3XU14"/>
<dbReference type="CDD" id="cd18793">
    <property type="entry name" value="SF2_C_SNF"/>
    <property type="match status" value="1"/>
</dbReference>
<dbReference type="GO" id="GO:0005634">
    <property type="term" value="C:nucleus"/>
    <property type="evidence" value="ECO:0007669"/>
    <property type="project" value="UniProtKB-SubCell"/>
</dbReference>
<dbReference type="InterPro" id="IPR001650">
    <property type="entry name" value="Helicase_C-like"/>
</dbReference>
<feature type="compositionally biased region" description="Basic and acidic residues" evidence="14">
    <location>
        <begin position="119"/>
        <end position="132"/>
    </location>
</feature>
<feature type="compositionally biased region" description="Acidic residues" evidence="14">
    <location>
        <begin position="1021"/>
        <end position="1035"/>
    </location>
</feature>
<evidence type="ECO:0000259" key="15">
    <source>
        <dbReference type="PROSITE" id="PS50013"/>
    </source>
</evidence>
<dbReference type="SUPFAM" id="SSF54160">
    <property type="entry name" value="Chromo domain-like"/>
    <property type="match status" value="2"/>
</dbReference>
<dbReference type="InterPro" id="IPR027417">
    <property type="entry name" value="P-loop_NTPase"/>
</dbReference>
<dbReference type="Gene3D" id="3.40.50.300">
    <property type="entry name" value="P-loop containing nucleotide triphosphate hydrolases"/>
    <property type="match status" value="1"/>
</dbReference>
<dbReference type="Pfam" id="PF00385">
    <property type="entry name" value="Chromo"/>
    <property type="match status" value="1"/>
</dbReference>
<dbReference type="InterPro" id="IPR056342">
    <property type="entry name" value="HTH_CHD6-9"/>
</dbReference>
<evidence type="ECO:0000256" key="4">
    <source>
        <dbReference type="ARBA" id="ARBA00022741"/>
    </source>
</evidence>
<dbReference type="GO" id="GO:0003677">
    <property type="term" value="F:DNA binding"/>
    <property type="evidence" value="ECO:0007669"/>
    <property type="project" value="UniProtKB-KW"/>
</dbReference>
<feature type="region of interest" description="Disordered" evidence="14">
    <location>
        <begin position="1780"/>
        <end position="1801"/>
    </location>
</feature>
<dbReference type="InterPro" id="IPR014001">
    <property type="entry name" value="Helicase_ATP-bd"/>
</dbReference>
<keyword evidence="7" id="KW-0156">Chromatin regulator</keyword>
<protein>
    <recommendedName>
        <fullName evidence="19">DNA helicase</fullName>
    </recommendedName>
</protein>
<dbReference type="InterPro" id="IPR037259">
    <property type="entry name" value="BRK_sf"/>
</dbReference>
<dbReference type="FunFam" id="3.40.50.300:FF:000015">
    <property type="entry name" value="chromodomain-helicase-DNA-binding protein 9 isoform X1"/>
    <property type="match status" value="1"/>
</dbReference>
<keyword evidence="9" id="KW-0238">DNA-binding</keyword>
<dbReference type="PANTHER" id="PTHR46850">
    <property type="entry name" value="CHROMODOMAIN-HELICASE-DNA-BINDING PROTEIN 9"/>
    <property type="match status" value="1"/>
</dbReference>
<dbReference type="PROSITE" id="PS50013">
    <property type="entry name" value="CHROMO_2"/>
    <property type="match status" value="1"/>
</dbReference>
<dbReference type="EMBL" id="GG666464">
    <property type="protein sequence ID" value="EEN68388.1"/>
    <property type="molecule type" value="Genomic_DNA"/>
</dbReference>
<name>C3XU14_BRAFL</name>
<sequence>EQYYVKYKNFSYLHCEWKTVPELEKDKRIHQKIKRFWAKRATVNVFEQFDEDPFNPDYVEVDRVLDMATNTDPNNGQPVTHYLVKWQQLPYEDSTWELEEDIDTNKLEQYHYFKQPPAPEDREPRPEPESWHQLDPNVTYKNDNKLREYQMEGVNWLLFNWYNRRNCILADEMGLGKTVQSITFLKEIQEQGILGPFLIIAPLSTIANWQREFETWTNVNVVVYHGSSASRQMIHRYEMFHRDELGNIIPECYKFQSLITTYEVIISDCLELRDIPWRAVIIDEAHRLKNRNCKLLEGLKILDLEHRVLLTGTPLQNNVEELFSLLNFLEPDQFDSEADFLSEFGDLKTEDQVSKLQALLKPMMLRRLKEDVEKNLAPKEETIIEVELTNIQKKYYRAILERNFTFLAKGCGSSSNVPNLMNTMMELRKCCNHPYLINGAEEKILGEYKDQHGENHGKYLHCMVQASGKLVLIDKLLPKLRAGGHKVLIFSQMVRCLDILEDYLVQNVYPYERIDGRVRGNLRQAAIDRFSKPDSDRFVFLLCTRAGGLGINLTAADTVIIFDSDWNPQNDLQAQARCHRIGQSKSVKVYRLLTRATYERDMFDRASLKLGLDKAVLQSMRDNVSGARETQQLSKKEIEELLRKGAYGALMEDNDADKFCEEDIEQILQRRTQVITIESEGKGSTFAKASFVSRENRTDINIDDPDFWKKWAKKADLDMEELNRDDRIIEMPRVRKQTKRYATSATDDMLDFSDSDTIESDAESEGGGKGKKGKKDKGKSSTRSGHGSGWSRVECFRVEKNLLVYGWGRWSDILRTGRFKRNLSEQEVESIARTMLMYCLQHYKGDEKIKAFIWDLIAPPVDGAVKSYKNHLGLSAPVPRGRKGKKKKDNKSLPTVDMEWAQKINTEELLQDPGYKRHLQHHCNKVLLRVRMLYYLKQEVIGEFSAAIWGGTNHTSLDIQVPIPEGEPPIGWWDEEADKSLLIGVFKHGYEKYSSIRADPTLCFLTRCGPPDGKVMAAEQAQEDDDGGFNDDDQDPEYKPKRKPFQDDEFNSQPPAPSVGNMLICIGNHYWNVPFSVNDGKLPFPTPSDMNTRLRRIITSYQRSHKKQQLKAAMREKKEQLRKERFEEAIRQKELRRREMAQRWSRREEADFYRVVSTFGVEFDRTKQQFAWDRFRSIARLDKKYDQNMTEYYLAFRSMCERVCGRRRKSEEAEQHMNLYVEPITEERASRCLFRIDLLRKVREEILPHPQLEERLKLCLPSHDLPDWWECGKHDKDLLLGMSRHGVSRTEYHILGDPHLSFAEIYKKHSHARLASIPVAQQLPPNPAHLPVPAVKEPKETPSLPNGLAGLASLSPPILKPELPPTLTKMDDLSPKAEPHGEVKEESFPMDLDMKKETDVKPVVKTEDTKPVIKEEVKEETESKPSLSILERELAKSESEEGNHEQEQLKQEKDDSIFSMDGMGEPTVAQLLSHMQQLRWPKDKVLIQRCDHICQAVLNGKWPVTRRIIMEPVTPITPRSLDSGAENSGAATPLGSGTEGMDTTPVIVLFQGDASRFIVKRRKRRKRAEIEADKEAKRRLADMMYEEMRRKMQQASAGTLPSDDQPQDLSMPRSTSFDSAASLAASKNALLKSQDSLLRSPGSLPVMAHKVLPTSSAHDGLALSLAGLVNGVEVPVKKRRGRKPKHDKEEKPKKTKIIIVEVKRRRRKRKHRELEPWSPSRLGPDVPIPVINKMKGERLSGLAAPLNCDLLDWLKEHPDWEVDYPPPPSPQEDGVMPGMPKMKKKRHRCPNPNKLDPDNLSGEERVMVVNRKTGKKIGGLAAPQLMDLDEWLNKNPGFDIAADWEHIAK</sequence>
<evidence type="ECO:0000313" key="18">
    <source>
        <dbReference type="EMBL" id="EEN68388.1"/>
    </source>
</evidence>
<feature type="compositionally biased region" description="Polar residues" evidence="14">
    <location>
        <begin position="1593"/>
        <end position="1617"/>
    </location>
</feature>
<evidence type="ECO:0000256" key="3">
    <source>
        <dbReference type="ARBA" id="ARBA00022737"/>
    </source>
</evidence>
<dbReference type="SMART" id="SM00298">
    <property type="entry name" value="CHROMO"/>
    <property type="match status" value="2"/>
</dbReference>
<evidence type="ECO:0000256" key="12">
    <source>
        <dbReference type="ARBA" id="ARBA00049360"/>
    </source>
</evidence>
<organism>
    <name type="scientific">Branchiostoma floridae</name>
    <name type="common">Florida lancelet</name>
    <name type="synonym">Amphioxus</name>
    <dbReference type="NCBI Taxonomy" id="7739"/>
    <lineage>
        <taxon>Eukaryota</taxon>
        <taxon>Metazoa</taxon>
        <taxon>Chordata</taxon>
        <taxon>Cephalochordata</taxon>
        <taxon>Leptocardii</taxon>
        <taxon>Amphioxiformes</taxon>
        <taxon>Branchiostomatidae</taxon>
        <taxon>Branchiostoma</taxon>
    </lineage>
</organism>
<dbReference type="FunFam" id="2.40.50.40:FF:000001">
    <property type="entry name" value="chromodomain-helicase-DNA-binding protein 8 isoform X4"/>
    <property type="match status" value="1"/>
</dbReference>
<keyword evidence="13" id="KW-0175">Coiled coil</keyword>
<dbReference type="InParanoid" id="C3XU14"/>
<feature type="compositionally biased region" description="Basic and acidic residues" evidence="14">
    <location>
        <begin position="1414"/>
        <end position="1423"/>
    </location>
</feature>
<keyword evidence="10" id="KW-0804">Transcription</keyword>
<dbReference type="PROSITE" id="PS51192">
    <property type="entry name" value="HELICASE_ATP_BIND_1"/>
    <property type="match status" value="1"/>
</dbReference>
<gene>
    <name evidence="18" type="ORF">BRAFLDRAFT_218963</name>
</gene>
<evidence type="ECO:0000256" key="13">
    <source>
        <dbReference type="SAM" id="Coils"/>
    </source>
</evidence>
<feature type="domain" description="Chromo" evidence="15">
    <location>
        <begin position="59"/>
        <end position="125"/>
    </location>
</feature>
<dbReference type="InterPro" id="IPR006576">
    <property type="entry name" value="BRK_domain"/>
</dbReference>
<dbReference type="FunFam" id="3.40.50.10810:FF:000003">
    <property type="entry name" value="chromodomain-helicase-DNA-binding protein 8 isoform X4"/>
    <property type="match status" value="1"/>
</dbReference>
<evidence type="ECO:0000256" key="7">
    <source>
        <dbReference type="ARBA" id="ARBA00022853"/>
    </source>
</evidence>
<evidence type="ECO:0000256" key="11">
    <source>
        <dbReference type="ARBA" id="ARBA00023242"/>
    </source>
</evidence>